<comment type="caution">
    <text evidence="2">The sequence shown here is derived from an EMBL/GenBank/DDBJ whole genome shotgun (WGS) entry which is preliminary data.</text>
</comment>
<gene>
    <name evidence="2" type="ORF">GCK72_023112</name>
</gene>
<dbReference type="RefSeq" id="XP_003103399.2">
    <property type="nucleotide sequence ID" value="XM_003103351.2"/>
</dbReference>
<dbReference type="CTD" id="9818396"/>
<proteinExistence type="predicted"/>
<dbReference type="KEGG" id="crq:GCK72_023112"/>
<accession>A0A6A5FW01</accession>
<sequence length="318" mass="35891">MFLFILRAESKEISKRVSFNKIQHFSSIKFNITSVLYQAKNNNKSVQIVFFANTPIIYRLSKCGNSFLSTWDKVLQHEIFLQDDAIDWFLNISNASCRGNHSEMHQLQLDLLPSGPISGAVMFKVFDRQTESSKYRNTTSFIINSGGNKHLSFKSVISDDFLAENTTVQIKSDLTSPVRVNFGKCGLILSDESFHLHKTDNIVLTGAVLSKIKSLAGIQCSSHNEETSFEFLVTTDNTTSGVVFFGIVKENESSDVEYVILAVFIVIFLLVIFCFVLKCSKHGSSKMLQKKIEDNRNRFPMAPILNRCDTCGSIHRLQ</sequence>
<organism evidence="2 3">
    <name type="scientific">Caenorhabditis remanei</name>
    <name type="common">Caenorhabditis vulgaris</name>
    <dbReference type="NCBI Taxonomy" id="31234"/>
    <lineage>
        <taxon>Eukaryota</taxon>
        <taxon>Metazoa</taxon>
        <taxon>Ecdysozoa</taxon>
        <taxon>Nematoda</taxon>
        <taxon>Chromadorea</taxon>
        <taxon>Rhabditida</taxon>
        <taxon>Rhabditina</taxon>
        <taxon>Rhabditomorpha</taxon>
        <taxon>Rhabditoidea</taxon>
        <taxon>Rhabditidae</taxon>
        <taxon>Peloderinae</taxon>
        <taxon>Caenorhabditis</taxon>
    </lineage>
</organism>
<name>A0A6A5FW01_CAERE</name>
<dbReference type="Proteomes" id="UP000483820">
    <property type="component" value="Chromosome X"/>
</dbReference>
<evidence type="ECO:0000313" key="3">
    <source>
        <dbReference type="Proteomes" id="UP000483820"/>
    </source>
</evidence>
<evidence type="ECO:0000256" key="1">
    <source>
        <dbReference type="SAM" id="Phobius"/>
    </source>
</evidence>
<reference evidence="2 3" key="1">
    <citation type="submission" date="2019-12" db="EMBL/GenBank/DDBJ databases">
        <title>Chromosome-level assembly of the Caenorhabditis remanei genome.</title>
        <authorList>
            <person name="Teterina A.A."/>
            <person name="Willis J.H."/>
            <person name="Phillips P.C."/>
        </authorList>
    </citation>
    <scope>NUCLEOTIDE SEQUENCE [LARGE SCALE GENOMIC DNA]</scope>
    <source>
        <strain evidence="2 3">PX506</strain>
        <tissue evidence="2">Whole organism</tissue>
    </source>
</reference>
<dbReference type="AlphaFoldDB" id="A0A6A5FW01"/>
<dbReference type="GeneID" id="9818396"/>
<keyword evidence="1" id="KW-1133">Transmembrane helix</keyword>
<keyword evidence="1" id="KW-0472">Membrane</keyword>
<keyword evidence="1" id="KW-0812">Transmembrane</keyword>
<feature type="transmembrane region" description="Helical" evidence="1">
    <location>
        <begin position="258"/>
        <end position="277"/>
    </location>
</feature>
<evidence type="ECO:0000313" key="2">
    <source>
        <dbReference type="EMBL" id="KAF1746655.1"/>
    </source>
</evidence>
<dbReference type="EMBL" id="WUAV01000006">
    <property type="protein sequence ID" value="KAF1746655.1"/>
    <property type="molecule type" value="Genomic_DNA"/>
</dbReference>
<protein>
    <submittedName>
        <fullName evidence="2">Uncharacterized protein</fullName>
    </submittedName>
</protein>